<organism evidence="1 2">
    <name type="scientific">Hibiscus sabdariffa</name>
    <name type="common">roselle</name>
    <dbReference type="NCBI Taxonomy" id="183260"/>
    <lineage>
        <taxon>Eukaryota</taxon>
        <taxon>Viridiplantae</taxon>
        <taxon>Streptophyta</taxon>
        <taxon>Embryophyta</taxon>
        <taxon>Tracheophyta</taxon>
        <taxon>Spermatophyta</taxon>
        <taxon>Magnoliopsida</taxon>
        <taxon>eudicotyledons</taxon>
        <taxon>Gunneridae</taxon>
        <taxon>Pentapetalae</taxon>
        <taxon>rosids</taxon>
        <taxon>malvids</taxon>
        <taxon>Malvales</taxon>
        <taxon>Malvaceae</taxon>
        <taxon>Malvoideae</taxon>
        <taxon>Hibiscus</taxon>
    </lineage>
</organism>
<dbReference type="EMBL" id="JBBPBM010000002">
    <property type="protein sequence ID" value="KAK8596817.1"/>
    <property type="molecule type" value="Genomic_DNA"/>
</dbReference>
<evidence type="ECO:0000313" key="1">
    <source>
        <dbReference type="EMBL" id="KAK8596817.1"/>
    </source>
</evidence>
<accession>A0ABR2G8B0</accession>
<keyword evidence="2" id="KW-1185">Reference proteome</keyword>
<reference evidence="1 2" key="1">
    <citation type="journal article" date="2024" name="G3 (Bethesda)">
        <title>Genome assembly of Hibiscus sabdariffa L. provides insights into metabolisms of medicinal natural products.</title>
        <authorList>
            <person name="Kim T."/>
        </authorList>
    </citation>
    <scope>NUCLEOTIDE SEQUENCE [LARGE SCALE GENOMIC DNA]</scope>
    <source>
        <strain evidence="1">TK-2024</strain>
        <tissue evidence="1">Old leaves</tissue>
    </source>
</reference>
<dbReference type="Proteomes" id="UP001472677">
    <property type="component" value="Unassembled WGS sequence"/>
</dbReference>
<proteinExistence type="predicted"/>
<name>A0ABR2G8B0_9ROSI</name>
<comment type="caution">
    <text evidence="1">The sequence shown here is derived from an EMBL/GenBank/DDBJ whole genome shotgun (WGS) entry which is preliminary data.</text>
</comment>
<protein>
    <submittedName>
        <fullName evidence="1">Uncharacterized protein</fullName>
    </submittedName>
</protein>
<gene>
    <name evidence="1" type="ORF">V6N12_065296</name>
</gene>
<sequence length="112" mass="12703">MSELEQSSITSSYIGRDVCPDSLIFTPESNFSSPSASVNRGSFAYDAQPHDHDPLASQLSLVTSFFMFISISQFNAYSTCQDMKKEIKVHNHNRLSRKRDKVKGARNVFFHH</sequence>
<evidence type="ECO:0000313" key="2">
    <source>
        <dbReference type="Proteomes" id="UP001472677"/>
    </source>
</evidence>